<evidence type="ECO:0000313" key="7">
    <source>
        <dbReference type="Proteomes" id="UP000267077"/>
    </source>
</evidence>
<accession>A0A3S0PXG4</accession>
<gene>
    <name evidence="6" type="ORF">EKH79_11205</name>
</gene>
<keyword evidence="2" id="KW-0963">Cytoplasm</keyword>
<evidence type="ECO:0000256" key="2">
    <source>
        <dbReference type="ARBA" id="ARBA00022490"/>
    </source>
</evidence>
<keyword evidence="4" id="KW-0143">Chaperone</keyword>
<dbReference type="EMBL" id="RYZR01000006">
    <property type="protein sequence ID" value="RUL62980.1"/>
    <property type="molecule type" value="Genomic_DNA"/>
</dbReference>
<sequence>MNEAARIDLQRVLQITIDMLDAAAGSNWDRVSQLDAERSRHLRKQGAGSLTESEHQIIATVVKHNQTLKAHADVARTALKQQLDRQPYNRRALQTYIRSSSSR</sequence>
<dbReference type="RefSeq" id="WP_126673918.1">
    <property type="nucleotide sequence ID" value="NZ_RYZR01000006.1"/>
</dbReference>
<dbReference type="Proteomes" id="UP000267077">
    <property type="component" value="Unassembled WGS sequence"/>
</dbReference>
<evidence type="ECO:0000256" key="4">
    <source>
        <dbReference type="ARBA" id="ARBA00023186"/>
    </source>
</evidence>
<evidence type="ECO:0000256" key="1">
    <source>
        <dbReference type="ARBA" id="ARBA00004514"/>
    </source>
</evidence>
<proteinExistence type="predicted"/>
<keyword evidence="7" id="KW-1185">Reference proteome</keyword>
<comment type="subcellular location">
    <subcellularLocation>
        <location evidence="1">Cytoplasm</location>
        <location evidence="1">Cytosol</location>
    </subcellularLocation>
</comment>
<dbReference type="Gene3D" id="1.20.58.380">
    <property type="entry name" value="Flagellar protein flit"/>
    <property type="match status" value="1"/>
</dbReference>
<dbReference type="AlphaFoldDB" id="A0A3S0PXG4"/>
<keyword evidence="3" id="KW-1005">Bacterial flagellum biogenesis</keyword>
<dbReference type="InterPro" id="IPR008622">
    <property type="entry name" value="FliT"/>
</dbReference>
<evidence type="ECO:0000256" key="3">
    <source>
        <dbReference type="ARBA" id="ARBA00022795"/>
    </source>
</evidence>
<dbReference type="Pfam" id="PF05400">
    <property type="entry name" value="FliT"/>
    <property type="match status" value="1"/>
</dbReference>
<comment type="caution">
    <text evidence="6">The sequence shown here is derived from an EMBL/GenBank/DDBJ whole genome shotgun (WGS) entry which is preliminary data.</text>
</comment>
<evidence type="ECO:0000256" key="5">
    <source>
        <dbReference type="ARBA" id="ARBA00093797"/>
    </source>
</evidence>
<dbReference type="OrthoDB" id="5957462at2"/>
<organism evidence="6 7">
    <name type="scientific">Dyella dinghuensis</name>
    <dbReference type="NCBI Taxonomy" id="1920169"/>
    <lineage>
        <taxon>Bacteria</taxon>
        <taxon>Pseudomonadati</taxon>
        <taxon>Pseudomonadota</taxon>
        <taxon>Gammaproteobacteria</taxon>
        <taxon>Lysobacterales</taxon>
        <taxon>Rhodanobacteraceae</taxon>
        <taxon>Dyella</taxon>
    </lineage>
</organism>
<protein>
    <recommendedName>
        <fullName evidence="5">Flagellar protein FliT</fullName>
    </recommendedName>
</protein>
<name>A0A3S0PXG4_9GAMM</name>
<evidence type="ECO:0000313" key="6">
    <source>
        <dbReference type="EMBL" id="RUL62980.1"/>
    </source>
</evidence>
<reference evidence="6 7" key="1">
    <citation type="submission" date="2018-12" db="EMBL/GenBank/DDBJ databases">
        <title>Dyella dinghuensis sp. nov. DHOA06 and Dyella choica sp. nov. 4M-K27, isolated from forest soil.</title>
        <authorList>
            <person name="Qiu L.-H."/>
            <person name="Gao Z.-H."/>
        </authorList>
    </citation>
    <scope>NUCLEOTIDE SEQUENCE [LARGE SCALE GENOMIC DNA]</scope>
    <source>
        <strain evidence="6 7">DHOA06</strain>
    </source>
</reference>